<keyword evidence="5" id="KW-1185">Reference proteome</keyword>
<dbReference type="AlphaFoldDB" id="A0AAN1XD01"/>
<dbReference type="PANTHER" id="PTHR12526">
    <property type="entry name" value="GLYCOSYLTRANSFERASE"/>
    <property type="match status" value="1"/>
</dbReference>
<accession>A0AAN1XD01</accession>
<feature type="domain" description="Glycosyltransferase subfamily 4-like N-terminal" evidence="3">
    <location>
        <begin position="14"/>
        <end position="161"/>
    </location>
</feature>
<dbReference type="GO" id="GO:0016757">
    <property type="term" value="F:glycosyltransferase activity"/>
    <property type="evidence" value="ECO:0007669"/>
    <property type="project" value="UniProtKB-KW"/>
</dbReference>
<dbReference type="Pfam" id="PF13439">
    <property type="entry name" value="Glyco_transf_4"/>
    <property type="match status" value="1"/>
</dbReference>
<evidence type="ECO:0000256" key="2">
    <source>
        <dbReference type="ARBA" id="ARBA00022679"/>
    </source>
</evidence>
<dbReference type="Pfam" id="PF13692">
    <property type="entry name" value="Glyco_trans_1_4"/>
    <property type="match status" value="1"/>
</dbReference>
<gene>
    <name evidence="4" type="ORF">MIZ01_2608</name>
</gene>
<dbReference type="RefSeq" id="WP_237247310.1">
    <property type="nucleotide sequence ID" value="NZ_AP023423.1"/>
</dbReference>
<proteinExistence type="predicted"/>
<sequence>MKIIHIVRRYGPAGGMERYVWETTRELARLGHEVQVLCETCVAEKPTGIAVHELGTMAYRPRWLYYWRFGRRVEKWLRAHPQPGWVIHSHERVGVHDVTTFHGPPFATVRDKPWWKRISLRVAMQLYMERRELRVAQKIVPNSEIIARQLAHYYPEYAHKITAPVVPGVLPGVMRAPHPVPHDGGIIGFVGREWQRKGLPLAVEIAAQLRRDRPKLEMWVIGPDEREVQHLFSDWRGGYRLLGWRTDNAHFQDIDVLLHPAKAEPYGMVITEAMAARVPVVVSDACGAAAQVDDGAGAVIPLGTALQQWTLAVSSQLDRPQASMAFVRGWDVVAKEYETIYRIWLPTNHASKI</sequence>
<keyword evidence="1" id="KW-0328">Glycosyltransferase</keyword>
<keyword evidence="2" id="KW-0808">Transferase</keyword>
<dbReference type="Gene3D" id="3.40.50.2000">
    <property type="entry name" value="Glycogen Phosphorylase B"/>
    <property type="match status" value="2"/>
</dbReference>
<evidence type="ECO:0000259" key="3">
    <source>
        <dbReference type="Pfam" id="PF13439"/>
    </source>
</evidence>
<dbReference type="PANTHER" id="PTHR12526:SF510">
    <property type="entry name" value="D-INOSITOL 3-PHOSPHATE GLYCOSYLTRANSFERASE"/>
    <property type="match status" value="1"/>
</dbReference>
<dbReference type="Proteomes" id="UP001320326">
    <property type="component" value="Chromosome"/>
</dbReference>
<reference evidence="4 5" key="1">
    <citation type="journal article" date="2022" name="Int. J. Syst. Evol. Microbiol.">
        <title>&lt;i&gt;Sideroxyarcus emersonii&lt;/i&gt; gen. nov. sp. nov., a neutrophilic, microaerobic iron- and thiosulfate-oxidizing bacterium isolated from iron-rich wetland sediment.</title>
        <authorList>
            <person name="Kato S."/>
            <person name="Itoh T."/>
            <person name="Iino T."/>
            <person name="Ohkuma M."/>
        </authorList>
    </citation>
    <scope>NUCLEOTIDE SEQUENCE [LARGE SCALE GENOMIC DNA]</scope>
    <source>
        <strain evidence="4 5">MIZ01</strain>
    </source>
</reference>
<name>A0AAN1XD01_9PROT</name>
<organism evidence="4 5">
    <name type="scientific">Sideroxyarcus emersonii</name>
    <dbReference type="NCBI Taxonomy" id="2764705"/>
    <lineage>
        <taxon>Bacteria</taxon>
        <taxon>Pseudomonadati</taxon>
        <taxon>Pseudomonadota</taxon>
        <taxon>Betaproteobacteria</taxon>
        <taxon>Nitrosomonadales</taxon>
        <taxon>Gallionellaceae</taxon>
        <taxon>Sideroxyarcus</taxon>
    </lineage>
</organism>
<evidence type="ECO:0000256" key="1">
    <source>
        <dbReference type="ARBA" id="ARBA00022676"/>
    </source>
</evidence>
<dbReference type="InterPro" id="IPR028098">
    <property type="entry name" value="Glyco_trans_4-like_N"/>
</dbReference>
<evidence type="ECO:0000313" key="5">
    <source>
        <dbReference type="Proteomes" id="UP001320326"/>
    </source>
</evidence>
<dbReference type="CDD" id="cd03801">
    <property type="entry name" value="GT4_PimA-like"/>
    <property type="match status" value="1"/>
</dbReference>
<evidence type="ECO:0000313" key="4">
    <source>
        <dbReference type="EMBL" id="BCK88802.1"/>
    </source>
</evidence>
<dbReference type="EMBL" id="AP023423">
    <property type="protein sequence ID" value="BCK88802.1"/>
    <property type="molecule type" value="Genomic_DNA"/>
</dbReference>
<dbReference type="SUPFAM" id="SSF53756">
    <property type="entry name" value="UDP-Glycosyltransferase/glycogen phosphorylase"/>
    <property type="match status" value="1"/>
</dbReference>
<dbReference type="KEGG" id="seme:MIZ01_2608"/>
<protein>
    <submittedName>
        <fullName evidence="4">Lipopolysaccharide core biosynthesis protein RfaG</fullName>
    </submittedName>
</protein>